<evidence type="ECO:0000313" key="2">
    <source>
        <dbReference type="Proteomes" id="UP001447374"/>
    </source>
</evidence>
<proteinExistence type="predicted"/>
<comment type="caution">
    <text evidence="1">The sequence shown here is derived from an EMBL/GenBank/DDBJ whole genome shotgun (WGS) entry which is preliminary data.</text>
</comment>
<protein>
    <submittedName>
        <fullName evidence="1">PerC family transcriptional regulator</fullName>
    </submittedName>
</protein>
<dbReference type="RefSeq" id="WP_349950711.1">
    <property type="nucleotide sequence ID" value="NZ_JBEHGX010000001.1"/>
</dbReference>
<dbReference type="EMBL" id="JBEHGX010000001">
    <property type="protein sequence ID" value="MER0124477.1"/>
    <property type="molecule type" value="Genomic_DNA"/>
</dbReference>
<dbReference type="SUPFAM" id="SSF46785">
    <property type="entry name" value="Winged helix' DNA-binding domain"/>
    <property type="match status" value="1"/>
</dbReference>
<dbReference type="InterPro" id="IPR024684">
    <property type="entry name" value="Tscrpt_act_PerC/SfV_Orf40"/>
</dbReference>
<name>A0ABV1PI62_9ENTR</name>
<evidence type="ECO:0000313" key="1">
    <source>
        <dbReference type="EMBL" id="MER0124477.1"/>
    </source>
</evidence>
<dbReference type="Proteomes" id="UP001447374">
    <property type="component" value="Unassembled WGS sequence"/>
</dbReference>
<accession>A0ABV1PI62</accession>
<dbReference type="InterPro" id="IPR036390">
    <property type="entry name" value="WH_DNA-bd_sf"/>
</dbReference>
<reference evidence="1 2" key="1">
    <citation type="submission" date="2024-06" db="EMBL/GenBank/DDBJ databases">
        <title>Fanconibacter daqui strain Q02 whole shotgun sequencing project.</title>
        <authorList>
            <person name="Rodrigues J.W.A."/>
            <person name="Viana L.C."/>
            <person name="Vieira E.C."/>
            <person name="Souza F.O.L."/>
            <person name="Alegria O.C."/>
            <person name="Patroca S."/>
            <person name="Cruz A.C.R."/>
            <person name="Nunes A.R.C."/>
        </authorList>
    </citation>
    <scope>NUCLEOTIDE SEQUENCE [LARGE SCALE GENOMIC DNA]</scope>
    <source>
        <strain evidence="1 2">Q02</strain>
    </source>
</reference>
<dbReference type="Pfam" id="PF06069">
    <property type="entry name" value="PerC"/>
    <property type="match status" value="1"/>
</dbReference>
<organism evidence="1 2">
    <name type="scientific">Franconibacter daqui</name>
    <dbReference type="NCBI Taxonomy" id="2047724"/>
    <lineage>
        <taxon>Bacteria</taxon>
        <taxon>Pseudomonadati</taxon>
        <taxon>Pseudomonadota</taxon>
        <taxon>Gammaproteobacteria</taxon>
        <taxon>Enterobacterales</taxon>
        <taxon>Enterobacteriaceae</taxon>
        <taxon>Franconibacter</taxon>
    </lineage>
</organism>
<gene>
    <name evidence="1" type="ORF">ABQG75_01795</name>
</gene>
<sequence length="144" mass="16324">MKLQDQVLSTIISQPGIAFAELMKAFEGEAKTNLTTSVSRLHLSGKVTRRFEDGRYVYTAAAEDAPGALCASDKIQMLEAELKRLLSQDYYRRAGDKCLDLMAASKTDQQREHYANRRRQCLELVSSHKERSWYLAGNYVGDEQ</sequence>
<keyword evidence="2" id="KW-1185">Reference proteome</keyword>